<accession>A0A178IFS4</accession>
<keyword evidence="4" id="KW-1185">Reference proteome</keyword>
<gene>
    <name evidence="3" type="ORF">AW736_16560</name>
</gene>
<evidence type="ECO:0000256" key="1">
    <source>
        <dbReference type="ARBA" id="ARBA00007401"/>
    </source>
</evidence>
<dbReference type="SUPFAM" id="SSF51445">
    <property type="entry name" value="(Trans)glycosidases"/>
    <property type="match status" value="1"/>
</dbReference>
<dbReference type="InterPro" id="IPR017853">
    <property type="entry name" value="GH"/>
</dbReference>
<organism evidence="3 4">
    <name type="scientific">Termitidicoccus mucosus</name>
    <dbReference type="NCBI Taxonomy" id="1184151"/>
    <lineage>
        <taxon>Bacteria</taxon>
        <taxon>Pseudomonadati</taxon>
        <taxon>Verrucomicrobiota</taxon>
        <taxon>Opitutia</taxon>
        <taxon>Opitutales</taxon>
        <taxon>Opitutaceae</taxon>
        <taxon>Termitidicoccus</taxon>
    </lineage>
</organism>
<dbReference type="EMBL" id="LRRQ01000127">
    <property type="protein sequence ID" value="OAM88451.1"/>
    <property type="molecule type" value="Genomic_DNA"/>
</dbReference>
<feature type="domain" description="Glycosyl hydrolases family 2 sugar binding" evidence="2">
    <location>
        <begin position="61"/>
        <end position="190"/>
    </location>
</feature>
<proteinExistence type="inferred from homology"/>
<comment type="caution">
    <text evidence="3">The sequence shown here is derived from an EMBL/GenBank/DDBJ whole genome shotgun (WGS) entry which is preliminary data.</text>
</comment>
<dbReference type="STRING" id="1184151.AW736_16560"/>
<dbReference type="RefSeq" id="WP_084442378.1">
    <property type="nucleotide sequence ID" value="NZ_CP109796.1"/>
</dbReference>
<dbReference type="AlphaFoldDB" id="A0A178IFS4"/>
<dbReference type="Gene3D" id="3.20.20.80">
    <property type="entry name" value="Glycosidases"/>
    <property type="match status" value="1"/>
</dbReference>
<sequence>MNSSDFTISLAGEWRVRATAERTGNNDGAPFQADAVVRLPGALAAQGVGEEISVNTPWVGSIFDPAWFTEPEYARWRVPGNIKVPFWLQPEKYFRGVARYEREVEIPGSWAGRRVVLALERAHWATRVWIDGREAGRNDSLSTPHEYDLGAGLAAGKHTLAIEVDNTVVIDVGPNSHSISDHTQGNWNGVIGRIELVATATAWLDEVQVFPSVAARSARVRGRVGGAETLSAGAVARVRVEKQTADGSPGDAAQARTAAIGKNGVFEIECPLGADAELWDEFNPALYRAVVSLENGEARAVTFGLREVGTEGTQITVNGRRVFLRGTLECAAWPLTGYPPADVESWRRMLRAARAHGLNHIRFHSWCPPEAAFVAGDELGFYFQIEVASWPNQGTTVGDGGAQDAWLVREADRIVRAYGSHPSFMFFAAGNEPGGPHSAAWLTYWVERMKALDSRRLHTCSAGWPEIAASQYHVTHWPRTHQWLDNLKSRLNALPPETRTDYRDFIGKRAVPVVSHEIGQWCVYPNFDEMPKYTGVMKPRNFEIFRETLAEHGMAGQAREFLHASGKLQVLCYKEEIESALRTPGMGGFQLLGLSDFPGQGTALVGVLDAFWEEKGYVAPEEWRRFCAGTVPLARLERRVFEAGDELRAEIELAHYGPAALEKAVVKWRLVTGNGSAVTEGRLTPPQAVATGALTALGRVEVTLDESMLADGGAARKLTLVVSVEDGDGGARAENDWDVWLYPKNGSAVRAPGAAPRDAVLVCSEFDAAAEAALREGGAVLLAIPPERVRGDAKHGRVELGFTSIFWNTSWSNRQAPHTLGILCDPAHPALAGFPTESHSNWQWWHVVSRASAMILDELPPELRPVIQVVDDWFTHRKLALAFECRVGAGRLLVCSVDLREADGANPVVRQLRASLLRYAAGADFAPRVELAAEQVRDLFTRR</sequence>
<dbReference type="Proteomes" id="UP000078486">
    <property type="component" value="Unassembled WGS sequence"/>
</dbReference>
<evidence type="ECO:0000259" key="2">
    <source>
        <dbReference type="Pfam" id="PF02837"/>
    </source>
</evidence>
<reference evidence="3 4" key="1">
    <citation type="submission" date="2016-01" db="EMBL/GenBank/DDBJ databases">
        <title>High potential of lignocellulose degradation of a new Verrucomicrobia species.</title>
        <authorList>
            <person name="Wang Y."/>
            <person name="Shi Y."/>
            <person name="Qiu Z."/>
            <person name="Liu S."/>
            <person name="Yang H."/>
        </authorList>
    </citation>
    <scope>NUCLEOTIDE SEQUENCE [LARGE SCALE GENOMIC DNA]</scope>
    <source>
        <strain evidence="3 4">TSB47</strain>
    </source>
</reference>
<dbReference type="SUPFAM" id="SSF49785">
    <property type="entry name" value="Galactose-binding domain-like"/>
    <property type="match status" value="1"/>
</dbReference>
<dbReference type="InterPro" id="IPR008979">
    <property type="entry name" value="Galactose-bd-like_sf"/>
</dbReference>
<evidence type="ECO:0000313" key="4">
    <source>
        <dbReference type="Proteomes" id="UP000078486"/>
    </source>
</evidence>
<dbReference type="Pfam" id="PF02837">
    <property type="entry name" value="Glyco_hydro_2_N"/>
    <property type="match status" value="1"/>
</dbReference>
<dbReference type="GO" id="GO:0004553">
    <property type="term" value="F:hydrolase activity, hydrolyzing O-glycosyl compounds"/>
    <property type="evidence" value="ECO:0007669"/>
    <property type="project" value="InterPro"/>
</dbReference>
<dbReference type="InterPro" id="IPR006104">
    <property type="entry name" value="Glyco_hydro_2_N"/>
</dbReference>
<comment type="similarity">
    <text evidence="1">Belongs to the glycosyl hydrolase 2 family.</text>
</comment>
<dbReference type="PANTHER" id="PTHR42732:SF1">
    <property type="entry name" value="BETA-MANNOSIDASE"/>
    <property type="match status" value="1"/>
</dbReference>
<dbReference type="InterPro" id="IPR051913">
    <property type="entry name" value="GH2_Domain-Containing"/>
</dbReference>
<protein>
    <recommendedName>
        <fullName evidence="2">Glycosyl hydrolases family 2 sugar binding domain-containing protein</fullName>
    </recommendedName>
</protein>
<name>A0A178IFS4_9BACT</name>
<dbReference type="GO" id="GO:0005975">
    <property type="term" value="P:carbohydrate metabolic process"/>
    <property type="evidence" value="ECO:0007669"/>
    <property type="project" value="InterPro"/>
</dbReference>
<dbReference type="Gene3D" id="2.60.120.260">
    <property type="entry name" value="Galactose-binding domain-like"/>
    <property type="match status" value="1"/>
</dbReference>
<evidence type="ECO:0000313" key="3">
    <source>
        <dbReference type="EMBL" id="OAM88451.1"/>
    </source>
</evidence>
<dbReference type="PANTHER" id="PTHR42732">
    <property type="entry name" value="BETA-GALACTOSIDASE"/>
    <property type="match status" value="1"/>
</dbReference>